<evidence type="ECO:0000256" key="12">
    <source>
        <dbReference type="ARBA" id="ARBA00023268"/>
    </source>
</evidence>
<keyword evidence="4 15" id="KW-0479">Metal-binding</keyword>
<gene>
    <name evidence="15 18" type="primary">mutM</name>
    <name evidence="15" type="synonym">fpg</name>
    <name evidence="18" type="ORF">GCA01S_011_00180</name>
</gene>
<comment type="caution">
    <text evidence="18">The sequence shown here is derived from an EMBL/GenBank/DDBJ whole genome shotgun (WGS) entry which is preliminary data.</text>
</comment>
<evidence type="ECO:0000259" key="16">
    <source>
        <dbReference type="PROSITE" id="PS51066"/>
    </source>
</evidence>
<evidence type="ECO:0000256" key="2">
    <source>
        <dbReference type="ARBA" id="ARBA00009409"/>
    </source>
</evidence>
<comment type="function">
    <text evidence="15">Involved in base excision repair of DNA damaged by oxidation or by mutagenic agents. Acts as DNA glycosylase that recognizes and removes damaged bases. Has a preference for oxidized purines, such as 7,8-dihydro-8-oxoguanine (8-oxoG). Has AP (apurinic/apyrimidinic) lyase activity and introduces nicks in the DNA strand. Cleaves the DNA backbone by beta-delta elimination to generate a single-strand break at the site of the removed base with both 3'- and 5'-phosphates.</text>
</comment>
<dbReference type="GO" id="GO:0008270">
    <property type="term" value="F:zinc ion binding"/>
    <property type="evidence" value="ECO:0007669"/>
    <property type="project" value="UniProtKB-UniRule"/>
</dbReference>
<evidence type="ECO:0000256" key="15">
    <source>
        <dbReference type="HAMAP-Rule" id="MF_00103"/>
    </source>
</evidence>
<dbReference type="FunFam" id="1.10.8.50:FF:000003">
    <property type="entry name" value="Formamidopyrimidine-DNA glycosylase"/>
    <property type="match status" value="1"/>
</dbReference>
<protein>
    <recommendedName>
        <fullName evidence="15">Formamidopyrimidine-DNA glycosylase</fullName>
        <shortName evidence="15">Fapy-DNA glycosylase</shortName>
        <ecNumber evidence="15">3.2.2.23</ecNumber>
    </recommendedName>
    <alternativeName>
        <fullName evidence="15">DNA-(apurinic or apyrimidinic site) lyase MutM</fullName>
        <shortName evidence="15">AP lyase MutM</shortName>
        <ecNumber evidence="15">4.2.99.18</ecNumber>
    </alternativeName>
</protein>
<dbReference type="HAMAP" id="MF_00103">
    <property type="entry name" value="Fapy_DNA_glycosyl"/>
    <property type="match status" value="1"/>
</dbReference>
<reference evidence="18 19" key="1">
    <citation type="submission" date="2014-04" db="EMBL/GenBank/DDBJ databases">
        <title>Whole genome shotgun sequence of Geobacillus caldoxylosilyticus NBRC 107762.</title>
        <authorList>
            <person name="Hosoyama A."/>
            <person name="Hosoyama Y."/>
            <person name="Katano-Makiyama Y."/>
            <person name="Tsuchikane K."/>
            <person name="Ohji S."/>
            <person name="Ichikawa N."/>
            <person name="Yamazoe A."/>
            <person name="Fujita N."/>
        </authorList>
    </citation>
    <scope>NUCLEOTIDE SEQUENCE [LARGE SCALE GENOMIC DNA]</scope>
    <source>
        <strain evidence="18 19">NBRC 107762</strain>
    </source>
</reference>
<dbReference type="InterPro" id="IPR010979">
    <property type="entry name" value="Ribosomal_uS13-like_H2TH"/>
</dbReference>
<accession>A0A023DCD6</accession>
<dbReference type="PROSITE" id="PS51068">
    <property type="entry name" value="FPG_CAT"/>
    <property type="match status" value="1"/>
</dbReference>
<keyword evidence="12 15" id="KW-0511">Multifunctional enzyme</keyword>
<evidence type="ECO:0000256" key="11">
    <source>
        <dbReference type="ARBA" id="ARBA00023239"/>
    </source>
</evidence>
<dbReference type="RefSeq" id="WP_042407568.1">
    <property type="nucleotide sequence ID" value="NZ_BAWO01000011.1"/>
</dbReference>
<sequence>MPELPEVETIRRTLIPLTVGKTIEEVQVFWPKIVQYPADVTEFAETVKGQTIHDIERRGKFLKFMLDKHVLISHLRMEGRYAVWRKGDPAEPHTHVIFRFTDGTELRYRDVRKFGTMHLYPKGEEDGRPPLSQLGPEPFSETFTANFLAERLRKTNRTIKTVLLDQTVVVGFGNIYVDESLFRAEIRPERIASSLTDEEVARLHREMVAILQEAIEKGGSTVRSYVNTQGESGMFQLQLFVYGRKGEPCKRCGQPIQKTVVAGRGTHYCPCCQR</sequence>
<dbReference type="Gene3D" id="3.20.190.10">
    <property type="entry name" value="MutM-like, N-terminal"/>
    <property type="match status" value="1"/>
</dbReference>
<dbReference type="AlphaFoldDB" id="A0A023DCD6"/>
<dbReference type="PANTHER" id="PTHR22993">
    <property type="entry name" value="FORMAMIDOPYRIMIDINE-DNA GLYCOSYLASE"/>
    <property type="match status" value="1"/>
</dbReference>
<keyword evidence="8 15" id="KW-0862">Zinc</keyword>
<dbReference type="OrthoDB" id="9800855at2"/>
<dbReference type="CDD" id="cd08966">
    <property type="entry name" value="EcFpg-like_N"/>
    <property type="match status" value="1"/>
</dbReference>
<evidence type="ECO:0000313" key="19">
    <source>
        <dbReference type="Proteomes" id="UP000023561"/>
    </source>
</evidence>
<dbReference type="SMART" id="SM01232">
    <property type="entry name" value="H2TH"/>
    <property type="match status" value="1"/>
</dbReference>
<evidence type="ECO:0000256" key="5">
    <source>
        <dbReference type="ARBA" id="ARBA00022763"/>
    </source>
</evidence>
<organism evidence="18 19">
    <name type="scientific">Parageobacillus caldoxylosilyticus NBRC 107762</name>
    <dbReference type="NCBI Taxonomy" id="1220594"/>
    <lineage>
        <taxon>Bacteria</taxon>
        <taxon>Bacillati</taxon>
        <taxon>Bacillota</taxon>
        <taxon>Bacilli</taxon>
        <taxon>Bacillales</taxon>
        <taxon>Anoxybacillaceae</taxon>
        <taxon>Saccharococcus</taxon>
    </lineage>
</organism>
<dbReference type="InterPro" id="IPR015887">
    <property type="entry name" value="DNA_glyclase_Znf_dom_DNA_BS"/>
</dbReference>
<comment type="similarity">
    <text evidence="2 15">Belongs to the FPG family.</text>
</comment>
<dbReference type="PANTHER" id="PTHR22993:SF9">
    <property type="entry name" value="FORMAMIDOPYRIMIDINE-DNA GLYCOSYLASE"/>
    <property type="match status" value="1"/>
</dbReference>
<evidence type="ECO:0000256" key="6">
    <source>
        <dbReference type="ARBA" id="ARBA00022771"/>
    </source>
</evidence>
<feature type="active site" description="Proton donor; for delta-elimination activity" evidence="15">
    <location>
        <position position="264"/>
    </location>
</feature>
<feature type="domain" description="Formamidopyrimidine-DNA glycosylase catalytic" evidence="17">
    <location>
        <begin position="2"/>
        <end position="115"/>
    </location>
</feature>
<evidence type="ECO:0000256" key="3">
    <source>
        <dbReference type="ARBA" id="ARBA00011245"/>
    </source>
</evidence>
<evidence type="ECO:0000256" key="9">
    <source>
        <dbReference type="ARBA" id="ARBA00023125"/>
    </source>
</evidence>
<keyword evidence="11 15" id="KW-0456">Lyase</keyword>
<dbReference type="InterPro" id="IPR015886">
    <property type="entry name" value="H2TH_FPG"/>
</dbReference>
<comment type="cofactor">
    <cofactor evidence="15">
        <name>Zn(2+)</name>
        <dbReference type="ChEBI" id="CHEBI:29105"/>
    </cofactor>
    <text evidence="15">Binds 1 zinc ion per subunit.</text>
</comment>
<evidence type="ECO:0000256" key="8">
    <source>
        <dbReference type="ARBA" id="ARBA00022833"/>
    </source>
</evidence>
<dbReference type="NCBIfam" id="TIGR00577">
    <property type="entry name" value="fpg"/>
    <property type="match status" value="1"/>
</dbReference>
<dbReference type="SUPFAM" id="SSF57716">
    <property type="entry name" value="Glucocorticoid receptor-like (DNA-binding domain)"/>
    <property type="match status" value="1"/>
</dbReference>
<evidence type="ECO:0000256" key="4">
    <source>
        <dbReference type="ARBA" id="ARBA00022723"/>
    </source>
</evidence>
<evidence type="ECO:0000259" key="17">
    <source>
        <dbReference type="PROSITE" id="PS51068"/>
    </source>
</evidence>
<proteinExistence type="inferred from homology"/>
<dbReference type="GO" id="GO:0034039">
    <property type="term" value="F:8-oxo-7,8-dihydroguanine DNA N-glycosylase activity"/>
    <property type="evidence" value="ECO:0007669"/>
    <property type="project" value="TreeGrafter"/>
</dbReference>
<feature type="active site" description="Proton donor; for beta-elimination activity" evidence="15">
    <location>
        <position position="60"/>
    </location>
</feature>
<evidence type="ECO:0000256" key="7">
    <source>
        <dbReference type="ARBA" id="ARBA00022801"/>
    </source>
</evidence>
<dbReference type="EMBL" id="BAWO01000011">
    <property type="protein sequence ID" value="GAJ38965.1"/>
    <property type="molecule type" value="Genomic_DNA"/>
</dbReference>
<keyword evidence="6 15" id="KW-0863">Zinc-finger</keyword>
<keyword evidence="10 15" id="KW-0234">DNA repair</keyword>
<dbReference type="SMART" id="SM00898">
    <property type="entry name" value="Fapy_DNA_glyco"/>
    <property type="match status" value="1"/>
</dbReference>
<keyword evidence="9 15" id="KW-0238">DNA-binding</keyword>
<dbReference type="InterPro" id="IPR010663">
    <property type="entry name" value="Znf_FPG/IleRS"/>
</dbReference>
<dbReference type="SUPFAM" id="SSF46946">
    <property type="entry name" value="S13-like H2TH domain"/>
    <property type="match status" value="1"/>
</dbReference>
<comment type="caution">
    <text evidence="15">Lacks conserved residue(s) required for the propagation of feature annotation.</text>
</comment>
<dbReference type="Pfam" id="PF06831">
    <property type="entry name" value="H2TH"/>
    <property type="match status" value="1"/>
</dbReference>
<dbReference type="GO" id="GO:0003684">
    <property type="term" value="F:damaged DNA binding"/>
    <property type="evidence" value="ECO:0007669"/>
    <property type="project" value="InterPro"/>
</dbReference>
<keyword evidence="5 15" id="KW-0227">DNA damage</keyword>
<dbReference type="PROSITE" id="PS01242">
    <property type="entry name" value="ZF_FPG_1"/>
    <property type="match status" value="1"/>
</dbReference>
<dbReference type="InterPro" id="IPR012319">
    <property type="entry name" value="FPG_cat"/>
</dbReference>
<dbReference type="Gene3D" id="1.10.8.50">
    <property type="match status" value="1"/>
</dbReference>
<dbReference type="Pfam" id="PF01149">
    <property type="entry name" value="Fapy_DNA_glyco"/>
    <property type="match status" value="1"/>
</dbReference>
<evidence type="ECO:0000313" key="18">
    <source>
        <dbReference type="EMBL" id="GAJ38965.1"/>
    </source>
</evidence>
<dbReference type="Proteomes" id="UP000023561">
    <property type="component" value="Unassembled WGS sequence"/>
</dbReference>
<dbReference type="GO" id="GO:0140078">
    <property type="term" value="F:class I DNA-(apurinic or apyrimidinic site) endonuclease activity"/>
    <property type="evidence" value="ECO:0007669"/>
    <property type="project" value="UniProtKB-EC"/>
</dbReference>
<comment type="subunit">
    <text evidence="3 15">Monomer.</text>
</comment>
<dbReference type="GO" id="GO:0006284">
    <property type="term" value="P:base-excision repair"/>
    <property type="evidence" value="ECO:0007669"/>
    <property type="project" value="InterPro"/>
</dbReference>
<dbReference type="EC" id="4.2.99.18" evidence="15"/>
<feature type="binding site" evidence="15">
    <location>
        <position position="93"/>
    </location>
    <ligand>
        <name>DNA</name>
        <dbReference type="ChEBI" id="CHEBI:16991"/>
    </ligand>
</feature>
<dbReference type="Pfam" id="PF06827">
    <property type="entry name" value="zf-FPG_IleRS"/>
    <property type="match status" value="1"/>
</dbReference>
<evidence type="ECO:0000256" key="1">
    <source>
        <dbReference type="ARBA" id="ARBA00001668"/>
    </source>
</evidence>
<feature type="binding site" evidence="15">
    <location>
        <position position="112"/>
    </location>
    <ligand>
        <name>DNA</name>
        <dbReference type="ChEBI" id="CHEBI:16991"/>
    </ligand>
</feature>
<feature type="domain" description="FPG-type" evidence="16">
    <location>
        <begin position="240"/>
        <end position="274"/>
    </location>
</feature>
<comment type="catalytic activity">
    <reaction evidence="1 15">
        <text>Hydrolysis of DNA containing ring-opened 7-methylguanine residues, releasing 2,6-diamino-4-hydroxy-5-(N-methyl)formamidopyrimidine.</text>
        <dbReference type="EC" id="3.2.2.23"/>
    </reaction>
</comment>
<dbReference type="NCBIfam" id="NF002211">
    <property type="entry name" value="PRK01103.1"/>
    <property type="match status" value="1"/>
</dbReference>
<keyword evidence="13 15" id="KW-0326">Glycosidase</keyword>
<dbReference type="EC" id="3.2.2.23" evidence="15"/>
<keyword evidence="7 15" id="KW-0378">Hydrolase</keyword>
<evidence type="ECO:0000256" key="14">
    <source>
        <dbReference type="ARBA" id="ARBA00044632"/>
    </source>
</evidence>
<dbReference type="SUPFAM" id="SSF81624">
    <property type="entry name" value="N-terminal domain of MutM-like DNA repair proteins"/>
    <property type="match status" value="1"/>
</dbReference>
<name>A0A023DCD6_9BACL</name>
<feature type="active site" description="Schiff-base intermediate with DNA" evidence="15">
    <location>
        <position position="2"/>
    </location>
</feature>
<evidence type="ECO:0000256" key="13">
    <source>
        <dbReference type="ARBA" id="ARBA00023295"/>
    </source>
</evidence>
<keyword evidence="19" id="KW-1185">Reference proteome</keyword>
<comment type="catalytic activity">
    <reaction evidence="14 15">
        <text>2'-deoxyribonucleotide-(2'-deoxyribose 5'-phosphate)-2'-deoxyribonucleotide-DNA = a 3'-end 2'-deoxyribonucleotide-(2,3-dehydro-2,3-deoxyribose 5'-phosphate)-DNA + a 5'-end 5'-phospho-2'-deoxyribonucleoside-DNA + H(+)</text>
        <dbReference type="Rhea" id="RHEA:66592"/>
        <dbReference type="Rhea" id="RHEA-COMP:13180"/>
        <dbReference type="Rhea" id="RHEA-COMP:16897"/>
        <dbReference type="Rhea" id="RHEA-COMP:17067"/>
        <dbReference type="ChEBI" id="CHEBI:15378"/>
        <dbReference type="ChEBI" id="CHEBI:136412"/>
        <dbReference type="ChEBI" id="CHEBI:157695"/>
        <dbReference type="ChEBI" id="CHEBI:167181"/>
        <dbReference type="EC" id="4.2.99.18"/>
    </reaction>
</comment>
<evidence type="ECO:0000256" key="10">
    <source>
        <dbReference type="ARBA" id="ARBA00023204"/>
    </source>
</evidence>
<dbReference type="InterPro" id="IPR000214">
    <property type="entry name" value="Znf_DNA_glyclase/AP_lyase"/>
</dbReference>
<feature type="active site" description="Proton donor" evidence="15">
    <location>
        <position position="3"/>
    </location>
</feature>
<dbReference type="PROSITE" id="PS51066">
    <property type="entry name" value="ZF_FPG_2"/>
    <property type="match status" value="1"/>
</dbReference>
<dbReference type="InterPro" id="IPR020629">
    <property type="entry name" value="FPG_Glyclase"/>
</dbReference>
<dbReference type="InterPro" id="IPR035937">
    <property type="entry name" value="FPG_N"/>
</dbReference>
<dbReference type="GO" id="GO:0003690">
    <property type="term" value="F:double-stranded DNA binding"/>
    <property type="evidence" value="ECO:0007669"/>
    <property type="project" value="UniProtKB-ARBA"/>
</dbReference>